<dbReference type="RefSeq" id="XP_047756288.1">
    <property type="nucleotide sequence ID" value="XM_047901313.1"/>
</dbReference>
<dbReference type="Proteomes" id="UP000756132">
    <property type="component" value="Chromosome 1"/>
</dbReference>
<organism evidence="2 3">
    <name type="scientific">Passalora fulva</name>
    <name type="common">Tomato leaf mold</name>
    <name type="synonym">Cladosporium fulvum</name>
    <dbReference type="NCBI Taxonomy" id="5499"/>
    <lineage>
        <taxon>Eukaryota</taxon>
        <taxon>Fungi</taxon>
        <taxon>Dikarya</taxon>
        <taxon>Ascomycota</taxon>
        <taxon>Pezizomycotina</taxon>
        <taxon>Dothideomycetes</taxon>
        <taxon>Dothideomycetidae</taxon>
        <taxon>Mycosphaerellales</taxon>
        <taxon>Mycosphaerellaceae</taxon>
        <taxon>Fulvia</taxon>
    </lineage>
</organism>
<dbReference type="AlphaFoldDB" id="A0A9Q8L6X7"/>
<proteinExistence type="predicted"/>
<evidence type="ECO:0000313" key="2">
    <source>
        <dbReference type="EMBL" id="UJO11922.1"/>
    </source>
</evidence>
<name>A0A9Q8L6X7_PASFU</name>
<dbReference type="PANTHER" id="PTHR42085:SF2">
    <property type="entry name" value="F-BOX DOMAIN-CONTAINING PROTEIN"/>
    <property type="match status" value="1"/>
</dbReference>
<dbReference type="PANTHER" id="PTHR42085">
    <property type="entry name" value="F-BOX DOMAIN-CONTAINING PROTEIN"/>
    <property type="match status" value="1"/>
</dbReference>
<dbReference type="OrthoDB" id="3649366at2759"/>
<reference evidence="2" key="1">
    <citation type="submission" date="2021-12" db="EMBL/GenBank/DDBJ databases">
        <authorList>
            <person name="Zaccaron A."/>
            <person name="Stergiopoulos I."/>
        </authorList>
    </citation>
    <scope>NUCLEOTIDE SEQUENCE</scope>
    <source>
        <strain evidence="2">Race5_Kim</strain>
    </source>
</reference>
<dbReference type="KEGG" id="ffu:CLAFUR5_02165"/>
<keyword evidence="3" id="KW-1185">Reference proteome</keyword>
<feature type="compositionally biased region" description="Acidic residues" evidence="1">
    <location>
        <begin position="377"/>
        <end position="401"/>
    </location>
</feature>
<evidence type="ECO:0000313" key="3">
    <source>
        <dbReference type="Proteomes" id="UP000756132"/>
    </source>
</evidence>
<dbReference type="InterPro" id="IPR038883">
    <property type="entry name" value="AN11006-like"/>
</dbReference>
<dbReference type="GeneID" id="71982043"/>
<reference evidence="2" key="2">
    <citation type="journal article" date="2022" name="Microb. Genom.">
        <title>A chromosome-scale genome assembly of the tomato pathogen Cladosporium fulvum reveals a compartmentalized genome architecture and the presence of a dispensable chromosome.</title>
        <authorList>
            <person name="Zaccaron A.Z."/>
            <person name="Chen L.H."/>
            <person name="Samaras A."/>
            <person name="Stergiopoulos I."/>
        </authorList>
    </citation>
    <scope>NUCLEOTIDE SEQUENCE</scope>
    <source>
        <strain evidence="2">Race5_Kim</strain>
    </source>
</reference>
<sequence>MAPHYHFDIYTGIYTWKEQTPETKVPDQIKKELVAHTSAYALRSFQNFKKFHGQIRFFPTSNSRPLFESGEPVGFNSYYIEATGHCLREVDVRIDNMKVELSHNNEWTDLPTILENIPAPTTWEKPGEPLSVAAKLALWDKQWQWYYHNTKTFPFLRLPSEIRELIYSFLFPSTFQTYPYCMSQRRPWKVSAGISQQQGNANILRANKQLHNEASHILFRDTTFLIENTSIMNRALRHTPALAKNMTRLELSFNHTQYLRLFGFYLNEHADYPPKDAAYALRNLDLKLLTLRIAEPETYNSRSPSGGRKTVTSCQKKAVKYILRTAYPFVKGHPVEIEGFVARKQKERFEGAMRGKRDEFERWREIGDGAEGLREWDEDEGGVELEDGEGAGAGEGEEGEDVVEKTREWPPRCRCKVHCGEIRDWGM</sequence>
<accession>A0A9Q8L6X7</accession>
<protein>
    <submittedName>
        <fullName evidence="2">Uncharacterized protein</fullName>
    </submittedName>
</protein>
<gene>
    <name evidence="2" type="ORF">CLAFUR5_02165</name>
</gene>
<dbReference type="EMBL" id="CP090163">
    <property type="protein sequence ID" value="UJO11922.1"/>
    <property type="molecule type" value="Genomic_DNA"/>
</dbReference>
<evidence type="ECO:0000256" key="1">
    <source>
        <dbReference type="SAM" id="MobiDB-lite"/>
    </source>
</evidence>
<feature type="region of interest" description="Disordered" evidence="1">
    <location>
        <begin position="377"/>
        <end position="405"/>
    </location>
</feature>